<sequence>MQGGGPMYSHTMMGQSSMLPGPAVQALQQQQQQQQSRVPTIAVQQPSLPPNSNAPQLYNTPGGSTRVNGLNGSQYSNGPGPSMPPTMAPPNSQRSLPSRPDVQGFDDYDEEDFERSYHY</sequence>
<evidence type="ECO:0000313" key="1">
    <source>
        <dbReference type="Proteomes" id="UP000887579"/>
    </source>
</evidence>
<evidence type="ECO:0000313" key="2">
    <source>
        <dbReference type="WBParaSite" id="ES5_v2.g28806.t1"/>
    </source>
</evidence>
<organism evidence="1 2">
    <name type="scientific">Panagrolaimus sp. ES5</name>
    <dbReference type="NCBI Taxonomy" id="591445"/>
    <lineage>
        <taxon>Eukaryota</taxon>
        <taxon>Metazoa</taxon>
        <taxon>Ecdysozoa</taxon>
        <taxon>Nematoda</taxon>
        <taxon>Chromadorea</taxon>
        <taxon>Rhabditida</taxon>
        <taxon>Tylenchina</taxon>
        <taxon>Panagrolaimomorpha</taxon>
        <taxon>Panagrolaimoidea</taxon>
        <taxon>Panagrolaimidae</taxon>
        <taxon>Panagrolaimus</taxon>
    </lineage>
</organism>
<name>A0AC34GGU9_9BILA</name>
<dbReference type="Proteomes" id="UP000887579">
    <property type="component" value="Unplaced"/>
</dbReference>
<proteinExistence type="predicted"/>
<reference evidence="2" key="1">
    <citation type="submission" date="2022-11" db="UniProtKB">
        <authorList>
            <consortium name="WormBaseParasite"/>
        </authorList>
    </citation>
    <scope>IDENTIFICATION</scope>
</reference>
<accession>A0AC34GGU9</accession>
<protein>
    <submittedName>
        <fullName evidence="2">Bindin</fullName>
    </submittedName>
</protein>
<dbReference type="WBParaSite" id="ES5_v2.g28806.t1">
    <property type="protein sequence ID" value="ES5_v2.g28806.t1"/>
    <property type="gene ID" value="ES5_v2.g28806"/>
</dbReference>